<organism evidence="3 4">
    <name type="scientific">Candidatus Beckwithbacteria bacterium CG2_30_44_31</name>
    <dbReference type="NCBI Taxonomy" id="1805035"/>
    <lineage>
        <taxon>Bacteria</taxon>
        <taxon>Candidatus Beckwithiibacteriota</taxon>
    </lineage>
</organism>
<gene>
    <name evidence="3" type="ORF">AUK18_00945</name>
</gene>
<proteinExistence type="predicted"/>
<protein>
    <recommendedName>
        <fullName evidence="2">tRNA-guanine(15) transglycosylase-like domain-containing protein</fullName>
    </recommendedName>
</protein>
<dbReference type="PANTHER" id="PTHR46499">
    <property type="entry name" value="QUEUINE TRNA-RIBOSYLTRANSFERASE"/>
    <property type="match status" value="1"/>
</dbReference>
<dbReference type="Gene3D" id="3.20.20.105">
    <property type="entry name" value="Queuine tRNA-ribosyltransferase-like"/>
    <property type="match status" value="1"/>
</dbReference>
<sequence>MKVFKYQRGELPTPLFFPDATKAVVRSVDSQDILNTKTPGILVNTLHLYLDLGEKVIKKFKGIGPFMNWPGALISDSGGFQVMSLAKKGSGKVTDEGVSFHLNKKKKVLLTPEKSIVFQSWLKTDLMVVLDDFTMPKAGYEEARETVRRTVLWAKRSKEEFERIYGGRQKRPYLIAVVQGGSFPDLRKECCLGLGEIGFDGYGYGGWPMDEEGKFDYISAKIIADNTPKNSWLYGLGIGKPDEIINLAKLGYDIFDCVLPTRDARHGRLYVSDNGYKGYKFYNPNKEKHNGDGRSVDPECDCLLCQKYSRAYLRHLFKIEDLTAVRLATIHNLRFYSRLMERLQGCSL</sequence>
<dbReference type="EMBL" id="MNXQ01000019">
    <property type="protein sequence ID" value="OIP03942.1"/>
    <property type="molecule type" value="Genomic_DNA"/>
</dbReference>
<keyword evidence="1" id="KW-0819">tRNA processing</keyword>
<dbReference type="AlphaFoldDB" id="A0A1J5BAP0"/>
<evidence type="ECO:0000259" key="2">
    <source>
        <dbReference type="Pfam" id="PF01702"/>
    </source>
</evidence>
<dbReference type="InterPro" id="IPR050076">
    <property type="entry name" value="ArchSynthase1/Queuine_TRR"/>
</dbReference>
<reference evidence="3 4" key="1">
    <citation type="journal article" date="2016" name="Environ. Microbiol.">
        <title>Genomic resolution of a cold subsurface aquifer community provides metabolic insights for novel microbes adapted to high CO concentrations.</title>
        <authorList>
            <person name="Probst A.J."/>
            <person name="Castelle C.J."/>
            <person name="Singh A."/>
            <person name="Brown C.T."/>
            <person name="Anantharaman K."/>
            <person name="Sharon I."/>
            <person name="Hug L.A."/>
            <person name="Burstein D."/>
            <person name="Emerson J.B."/>
            <person name="Thomas B.C."/>
            <person name="Banfield J.F."/>
        </authorList>
    </citation>
    <scope>NUCLEOTIDE SEQUENCE [LARGE SCALE GENOMIC DNA]</scope>
    <source>
        <strain evidence="3">CG2_30_44_31</strain>
    </source>
</reference>
<dbReference type="InterPro" id="IPR002616">
    <property type="entry name" value="tRNA_ribo_trans-like"/>
</dbReference>
<name>A0A1J5BAP0_9BACT</name>
<comment type="caution">
    <text evidence="3">The sequence shown here is derived from an EMBL/GenBank/DDBJ whole genome shotgun (WGS) entry which is preliminary data.</text>
</comment>
<dbReference type="SUPFAM" id="SSF51713">
    <property type="entry name" value="tRNA-guanine transglycosylase"/>
    <property type="match status" value="1"/>
</dbReference>
<dbReference type="Proteomes" id="UP000183605">
    <property type="component" value="Unassembled WGS sequence"/>
</dbReference>
<dbReference type="GO" id="GO:0005737">
    <property type="term" value="C:cytoplasm"/>
    <property type="evidence" value="ECO:0007669"/>
    <property type="project" value="TreeGrafter"/>
</dbReference>
<dbReference type="PANTHER" id="PTHR46499:SF1">
    <property type="entry name" value="QUEUINE TRNA-RIBOSYLTRANSFERASE"/>
    <property type="match status" value="1"/>
</dbReference>
<accession>A0A1J5BAP0</accession>
<evidence type="ECO:0000256" key="1">
    <source>
        <dbReference type="ARBA" id="ARBA00022694"/>
    </source>
</evidence>
<dbReference type="GO" id="GO:0002099">
    <property type="term" value="P:tRNA wobble guanine modification"/>
    <property type="evidence" value="ECO:0007669"/>
    <property type="project" value="TreeGrafter"/>
</dbReference>
<evidence type="ECO:0000313" key="3">
    <source>
        <dbReference type="EMBL" id="OIP03942.1"/>
    </source>
</evidence>
<evidence type="ECO:0000313" key="4">
    <source>
        <dbReference type="Proteomes" id="UP000183605"/>
    </source>
</evidence>
<dbReference type="InterPro" id="IPR036511">
    <property type="entry name" value="TGT-like_sf"/>
</dbReference>
<feature type="domain" description="tRNA-guanine(15) transglycosylase-like" evidence="2">
    <location>
        <begin position="4"/>
        <end position="343"/>
    </location>
</feature>
<dbReference type="Pfam" id="PF01702">
    <property type="entry name" value="TGT"/>
    <property type="match status" value="1"/>
</dbReference>
<dbReference type="NCBIfam" id="TIGR00449">
    <property type="entry name" value="tgt_general"/>
    <property type="match status" value="1"/>
</dbReference>